<gene>
    <name evidence="3" type="ORF">SAMN06296416_106175</name>
</gene>
<dbReference type="EMBL" id="OCND01000006">
    <property type="protein sequence ID" value="SOD55208.1"/>
    <property type="molecule type" value="Genomic_DNA"/>
</dbReference>
<dbReference type="Pfam" id="PF18917">
    <property type="entry name" value="LiaI-LiaF-like_TM1"/>
    <property type="match status" value="1"/>
</dbReference>
<evidence type="ECO:0000259" key="2">
    <source>
        <dbReference type="Pfam" id="PF18917"/>
    </source>
</evidence>
<proteinExistence type="predicted"/>
<keyword evidence="4" id="KW-1185">Reference proteome</keyword>
<evidence type="ECO:0000313" key="3">
    <source>
        <dbReference type="EMBL" id="SOD55208.1"/>
    </source>
</evidence>
<name>A0A286D985_9GAMM</name>
<organism evidence="3 4">
    <name type="scientific">Pseudoxanthomonas wuyuanensis</name>
    <dbReference type="NCBI Taxonomy" id="1073196"/>
    <lineage>
        <taxon>Bacteria</taxon>
        <taxon>Pseudomonadati</taxon>
        <taxon>Pseudomonadota</taxon>
        <taxon>Gammaproteobacteria</taxon>
        <taxon>Lysobacterales</taxon>
        <taxon>Lysobacteraceae</taxon>
        <taxon>Pseudoxanthomonas</taxon>
    </lineage>
</organism>
<evidence type="ECO:0000313" key="4">
    <source>
        <dbReference type="Proteomes" id="UP000219374"/>
    </source>
</evidence>
<dbReference type="InterPro" id="IPR043726">
    <property type="entry name" value="LiaI-LiaF-like_TM1"/>
</dbReference>
<protein>
    <recommendedName>
        <fullName evidence="2">LiaI-LiaF-like transmembrane region domain-containing protein</fullName>
    </recommendedName>
</protein>
<dbReference type="AlphaFoldDB" id="A0A286D985"/>
<feature type="transmembrane region" description="Helical" evidence="1">
    <location>
        <begin position="21"/>
        <end position="41"/>
    </location>
</feature>
<accession>A0A286D985</accession>
<sequence length="77" mass="8275">MSKTSASNYDSAATNTNRISMKANLIPALVLIVIGTLFLLNNLGLTNLSLGKLISTWWPAILVLVGISLLFKDRSGK</sequence>
<evidence type="ECO:0000256" key="1">
    <source>
        <dbReference type="SAM" id="Phobius"/>
    </source>
</evidence>
<feature type="transmembrane region" description="Helical" evidence="1">
    <location>
        <begin position="53"/>
        <end position="71"/>
    </location>
</feature>
<dbReference type="Proteomes" id="UP000219374">
    <property type="component" value="Unassembled WGS sequence"/>
</dbReference>
<dbReference type="OrthoDB" id="6008829at2"/>
<keyword evidence="1" id="KW-0472">Membrane</keyword>
<reference evidence="3 4" key="1">
    <citation type="submission" date="2017-09" db="EMBL/GenBank/DDBJ databases">
        <authorList>
            <person name="Ehlers B."/>
            <person name="Leendertz F.H."/>
        </authorList>
    </citation>
    <scope>NUCLEOTIDE SEQUENCE [LARGE SCALE GENOMIC DNA]</scope>
    <source>
        <strain evidence="3 4">CGMCC 1.10978</strain>
    </source>
</reference>
<feature type="domain" description="LiaI-LiaF-like transmembrane region" evidence="2">
    <location>
        <begin position="25"/>
        <end position="70"/>
    </location>
</feature>
<keyword evidence="1" id="KW-1133">Transmembrane helix</keyword>
<keyword evidence="1" id="KW-0812">Transmembrane</keyword>